<feature type="non-terminal residue" evidence="4">
    <location>
        <position position="275"/>
    </location>
</feature>
<feature type="transmembrane region" description="Helical" evidence="3">
    <location>
        <begin position="7"/>
        <end position="27"/>
    </location>
</feature>
<accession>A0A9K3D9E3</accession>
<feature type="compositionally biased region" description="Basic and acidic residues" evidence="2">
    <location>
        <begin position="218"/>
        <end position="232"/>
    </location>
</feature>
<keyword evidence="3" id="KW-0472">Membrane</keyword>
<name>A0A9K3D9E3_9EUKA</name>
<evidence type="ECO:0000256" key="1">
    <source>
        <dbReference type="SAM" id="Coils"/>
    </source>
</evidence>
<organism evidence="4 5">
    <name type="scientific">Kipferlia bialata</name>
    <dbReference type="NCBI Taxonomy" id="797122"/>
    <lineage>
        <taxon>Eukaryota</taxon>
        <taxon>Metamonada</taxon>
        <taxon>Carpediemonas-like organisms</taxon>
        <taxon>Kipferlia</taxon>
    </lineage>
</organism>
<evidence type="ECO:0000313" key="5">
    <source>
        <dbReference type="Proteomes" id="UP000265618"/>
    </source>
</evidence>
<dbReference type="AlphaFoldDB" id="A0A9K3D9E3"/>
<gene>
    <name evidence="4" type="ORF">KIPB_012235</name>
</gene>
<feature type="coiled-coil region" evidence="1">
    <location>
        <begin position="75"/>
        <end position="102"/>
    </location>
</feature>
<reference evidence="4 5" key="1">
    <citation type="journal article" date="2018" name="PLoS ONE">
        <title>The draft genome of Kipferlia bialata reveals reductive genome evolution in fornicate parasites.</title>
        <authorList>
            <person name="Tanifuji G."/>
            <person name="Takabayashi S."/>
            <person name="Kume K."/>
            <person name="Takagi M."/>
            <person name="Nakayama T."/>
            <person name="Kamikawa R."/>
            <person name="Inagaki Y."/>
            <person name="Hashimoto T."/>
        </authorList>
    </citation>
    <scope>NUCLEOTIDE SEQUENCE [LARGE SCALE GENOMIC DNA]</scope>
    <source>
        <strain evidence="4">NY0173</strain>
    </source>
</reference>
<keyword evidence="1" id="KW-0175">Coiled coil</keyword>
<feature type="region of interest" description="Disordered" evidence="2">
    <location>
        <begin position="218"/>
        <end position="275"/>
    </location>
</feature>
<keyword evidence="3" id="KW-1133">Transmembrane helix</keyword>
<evidence type="ECO:0000313" key="4">
    <source>
        <dbReference type="EMBL" id="GIQ89693.1"/>
    </source>
</evidence>
<dbReference type="Proteomes" id="UP000265618">
    <property type="component" value="Unassembled WGS sequence"/>
</dbReference>
<proteinExistence type="predicted"/>
<feature type="compositionally biased region" description="Acidic residues" evidence="2">
    <location>
        <begin position="241"/>
        <end position="257"/>
    </location>
</feature>
<comment type="caution">
    <text evidence="4">The sequence shown here is derived from an EMBL/GenBank/DDBJ whole genome shotgun (WGS) entry which is preliminary data.</text>
</comment>
<evidence type="ECO:0000256" key="2">
    <source>
        <dbReference type="SAM" id="MobiDB-lite"/>
    </source>
</evidence>
<feature type="region of interest" description="Disordered" evidence="2">
    <location>
        <begin position="148"/>
        <end position="200"/>
    </location>
</feature>
<keyword evidence="5" id="KW-1185">Reference proteome</keyword>
<protein>
    <submittedName>
        <fullName evidence="4">Uncharacterized protein</fullName>
    </submittedName>
</protein>
<dbReference type="EMBL" id="BDIP01005322">
    <property type="protein sequence ID" value="GIQ89693.1"/>
    <property type="molecule type" value="Genomic_DNA"/>
</dbReference>
<sequence length="275" mass="30253">DRASRRLLAVSGTSIFLLIVPFSYRVIEARLGHVTPGWFIAYHSFGNGWNGAANVAISWWRMDVMGELKQMWGRKKAMRQQRKRLAEEVSQREREWREMKREESIESQVLAVPEPLGDRRELSLINMMMQPAHGLCDDDLCFSSSLDLDEGDAGSEPPLTLHWGGQGGSVPDDCISSSDDGGGSSGSEGDSVPHSPHLYPTSICPREVTLLVQGEDTPCTHEEEGWEERMEGDALPSIGTEGDEEAVAVEGEGEGEGEGVQSVRDTPALQGEWDI</sequence>
<keyword evidence="3" id="KW-0812">Transmembrane</keyword>
<evidence type="ECO:0000256" key="3">
    <source>
        <dbReference type="SAM" id="Phobius"/>
    </source>
</evidence>